<dbReference type="Pfam" id="PF14907">
    <property type="entry name" value="NTP_transf_5"/>
    <property type="match status" value="1"/>
</dbReference>
<keyword evidence="2" id="KW-1185">Reference proteome</keyword>
<protein>
    <recommendedName>
        <fullName evidence="3">Nucleotidyltransferase</fullName>
    </recommendedName>
</protein>
<organism evidence="1 2">
    <name type="scientific">Ensifer canadensis</name>
    <dbReference type="NCBI Taxonomy" id="555315"/>
    <lineage>
        <taxon>Bacteria</taxon>
        <taxon>Pseudomonadati</taxon>
        <taxon>Pseudomonadota</taxon>
        <taxon>Alphaproteobacteria</taxon>
        <taxon>Hyphomicrobiales</taxon>
        <taxon>Rhizobiaceae</taxon>
        <taxon>Sinorhizobium/Ensifer group</taxon>
        <taxon>Ensifer</taxon>
    </lineage>
</organism>
<comment type="caution">
    <text evidence="1">The sequence shown here is derived from an EMBL/GenBank/DDBJ whole genome shotgun (WGS) entry which is preliminary data.</text>
</comment>
<dbReference type="Proteomes" id="UP000744980">
    <property type="component" value="Unassembled WGS sequence"/>
</dbReference>
<dbReference type="InterPro" id="IPR039498">
    <property type="entry name" value="NTP_transf_5"/>
</dbReference>
<reference evidence="1 2" key="1">
    <citation type="submission" date="2020-01" db="EMBL/GenBank/DDBJ databases">
        <title>Draft genome assembly of Ensifer adhaerens T173.</title>
        <authorList>
            <person name="Craig J.E."/>
            <person name="Stinchcombe J.R."/>
        </authorList>
    </citation>
    <scope>NUCLEOTIDE SEQUENCE [LARGE SCALE GENOMIC DNA]</scope>
    <source>
        <strain evidence="1 2">T173</strain>
    </source>
</reference>
<evidence type="ECO:0000313" key="2">
    <source>
        <dbReference type="Proteomes" id="UP000744980"/>
    </source>
</evidence>
<dbReference type="EMBL" id="WXFA01000067">
    <property type="protein sequence ID" value="MBM3096043.1"/>
    <property type="molecule type" value="Genomic_DNA"/>
</dbReference>
<name>A0AAW4FXM8_9HYPH</name>
<dbReference type="RefSeq" id="WP_057225208.1">
    <property type="nucleotide sequence ID" value="NZ_CP083373.1"/>
</dbReference>
<sequence length="361" mass="40473">MTGNSRRDLLTLACCLNGQIPKDANWDAIIALANRSLTITSLAAAAKKSKTQDLPKDVSNYLAMIYARNAERNCRLKTQLIEASARLNDIGIEPVVMKGTAVLVSADPEEFGARILTDLDILVRPENMAAAIETLRHVGYEIELSAGEGSWPGNTKYHLPVVLVRPTYVGSIDLQCRPRGPSSFGNAEWLHRDSRALDIAGSRVRLPTPLAQIVLLLLHDQFQDGDYWRGLMDLRHLLDIAKLSRTSPIDWNELRGLFASGYERNAVDTQIVTADALLGLDRPATSGVGWMARIQFARRHFQLGRDYLAGPLTLLTLISELAHYRSWDRFGGEPYPSWRQEIERKVRELRRIFRPKPLGKL</sequence>
<gene>
    <name evidence="1" type="ORF">GFB56_35810</name>
</gene>
<dbReference type="AlphaFoldDB" id="A0AAW4FXM8"/>
<evidence type="ECO:0000313" key="1">
    <source>
        <dbReference type="EMBL" id="MBM3096043.1"/>
    </source>
</evidence>
<accession>A0AAW4FXM8</accession>
<proteinExistence type="predicted"/>
<evidence type="ECO:0008006" key="3">
    <source>
        <dbReference type="Google" id="ProtNLM"/>
    </source>
</evidence>